<reference evidence="3" key="1">
    <citation type="journal article" date="2014" name="Front. Microbiol.">
        <title>High frequency of phylogenetically diverse reductive dehalogenase-homologous genes in deep subseafloor sedimentary metagenomes.</title>
        <authorList>
            <person name="Kawai M."/>
            <person name="Futagami T."/>
            <person name="Toyoda A."/>
            <person name="Takaki Y."/>
            <person name="Nishi S."/>
            <person name="Hori S."/>
            <person name="Arai W."/>
            <person name="Tsubouchi T."/>
            <person name="Morono Y."/>
            <person name="Uchiyama I."/>
            <person name="Ito T."/>
            <person name="Fujiyama A."/>
            <person name="Inagaki F."/>
            <person name="Takami H."/>
        </authorList>
    </citation>
    <scope>NUCLEOTIDE SEQUENCE</scope>
    <source>
        <strain evidence="3">Expedition CK06-06</strain>
    </source>
</reference>
<dbReference type="Pfam" id="PF20155">
    <property type="entry name" value="TMP_3"/>
    <property type="match status" value="1"/>
</dbReference>
<feature type="non-terminal residue" evidence="3">
    <location>
        <position position="252"/>
    </location>
</feature>
<protein>
    <recommendedName>
        <fullName evidence="2">Tape measure protein N-terminal domain-containing protein</fullName>
    </recommendedName>
</protein>
<evidence type="ECO:0000313" key="3">
    <source>
        <dbReference type="EMBL" id="GAG30594.1"/>
    </source>
</evidence>
<comment type="caution">
    <text evidence="3">The sequence shown here is derived from an EMBL/GenBank/DDBJ whole genome shotgun (WGS) entry which is preliminary data.</text>
</comment>
<proteinExistence type="predicted"/>
<keyword evidence="1" id="KW-0472">Membrane</keyword>
<dbReference type="NCBIfam" id="TIGR02675">
    <property type="entry name" value="tape_meas_nterm"/>
    <property type="match status" value="1"/>
</dbReference>
<sequence length="252" mass="27155">DKVRAKSLRMFPNGVMQSLSNVRGAIIGIGLAAGASAFAIKQMSEAIWDAGLATKVAENAYKEITGSVAKADVQFKFISKTADELGLNFFTMREGYKGFLAAAQSSKLPMQEVQSIFKSVSNAGAILGLSNERMSLSFLALEQIMSKGKVSMEEIRRQLGDSIPGAFQLGARAMGMTVEAFDKAVSAGEVYSDDFLPKFRKALDENFTGTIDESVKASNKLAEAWEKLKNSMAGSGFMELTTDALKELTETL</sequence>
<evidence type="ECO:0000256" key="1">
    <source>
        <dbReference type="SAM" id="Phobius"/>
    </source>
</evidence>
<feature type="domain" description="Tape measure protein N-terminal" evidence="2">
    <location>
        <begin position="55"/>
        <end position="233"/>
    </location>
</feature>
<dbReference type="InterPro" id="IPR013491">
    <property type="entry name" value="Tape_meas_N"/>
</dbReference>
<name>X0WI11_9ZZZZ</name>
<feature type="non-terminal residue" evidence="3">
    <location>
        <position position="1"/>
    </location>
</feature>
<evidence type="ECO:0000259" key="2">
    <source>
        <dbReference type="Pfam" id="PF20155"/>
    </source>
</evidence>
<organism evidence="3">
    <name type="scientific">marine sediment metagenome</name>
    <dbReference type="NCBI Taxonomy" id="412755"/>
    <lineage>
        <taxon>unclassified sequences</taxon>
        <taxon>metagenomes</taxon>
        <taxon>ecological metagenomes</taxon>
    </lineage>
</organism>
<feature type="transmembrane region" description="Helical" evidence="1">
    <location>
        <begin position="21"/>
        <end position="40"/>
    </location>
</feature>
<dbReference type="AlphaFoldDB" id="X0WI11"/>
<gene>
    <name evidence="3" type="ORF">S01H1_62811</name>
</gene>
<accession>X0WI11</accession>
<keyword evidence="1" id="KW-1133">Transmembrane helix</keyword>
<keyword evidence="1" id="KW-0812">Transmembrane</keyword>
<dbReference type="EMBL" id="BARS01041285">
    <property type="protein sequence ID" value="GAG30594.1"/>
    <property type="molecule type" value="Genomic_DNA"/>
</dbReference>